<dbReference type="OrthoDB" id="122279at2759"/>
<keyword evidence="4" id="KW-0808">Transferase</keyword>
<dbReference type="InterPro" id="IPR001245">
    <property type="entry name" value="Ser-Thr/Tyr_kinase_cat_dom"/>
</dbReference>
<evidence type="ECO:0000313" key="4">
    <source>
        <dbReference type="EMBL" id="KAF9443254.1"/>
    </source>
</evidence>
<dbReference type="InterPro" id="IPR000719">
    <property type="entry name" value="Prot_kinase_dom"/>
</dbReference>
<keyword evidence="5" id="KW-1185">Reference proteome</keyword>
<dbReference type="PANTHER" id="PTHR44329">
    <property type="entry name" value="SERINE/THREONINE-PROTEIN KINASE TNNI3K-RELATED"/>
    <property type="match status" value="1"/>
</dbReference>
<protein>
    <submittedName>
        <fullName evidence="4">Kinase-like protein</fullName>
    </submittedName>
</protein>
<keyword evidence="4" id="KW-0418">Kinase</keyword>
<reference evidence="4" key="1">
    <citation type="submission" date="2020-11" db="EMBL/GenBank/DDBJ databases">
        <authorList>
            <consortium name="DOE Joint Genome Institute"/>
            <person name="Ahrendt S."/>
            <person name="Riley R."/>
            <person name="Andreopoulos W."/>
            <person name="Labutti K."/>
            <person name="Pangilinan J."/>
            <person name="Ruiz-Duenas F.J."/>
            <person name="Barrasa J.M."/>
            <person name="Sanchez-Garcia M."/>
            <person name="Camarero S."/>
            <person name="Miyauchi S."/>
            <person name="Serrano A."/>
            <person name="Linde D."/>
            <person name="Babiker R."/>
            <person name="Drula E."/>
            <person name="Ayuso-Fernandez I."/>
            <person name="Pacheco R."/>
            <person name="Padilla G."/>
            <person name="Ferreira P."/>
            <person name="Barriuso J."/>
            <person name="Kellner H."/>
            <person name="Castanera R."/>
            <person name="Alfaro M."/>
            <person name="Ramirez L."/>
            <person name="Pisabarro A.G."/>
            <person name="Kuo A."/>
            <person name="Tritt A."/>
            <person name="Lipzen A."/>
            <person name="He G."/>
            <person name="Yan M."/>
            <person name="Ng V."/>
            <person name="Cullen D."/>
            <person name="Martin F."/>
            <person name="Rosso M.-N."/>
            <person name="Henrissat B."/>
            <person name="Hibbett D."/>
            <person name="Martinez A.T."/>
            <person name="Grigoriev I.V."/>
        </authorList>
    </citation>
    <scope>NUCLEOTIDE SEQUENCE</scope>
    <source>
        <strain evidence="4">MF-IS2</strain>
    </source>
</reference>
<keyword evidence="1" id="KW-0175">Coiled coil</keyword>
<accession>A0A9P5X274</accession>
<evidence type="ECO:0000256" key="2">
    <source>
        <dbReference type="SAM" id="MobiDB-lite"/>
    </source>
</evidence>
<dbReference type="InterPro" id="IPR051681">
    <property type="entry name" value="Ser/Thr_Kinases-Pseudokinases"/>
</dbReference>
<dbReference type="Pfam" id="PF07714">
    <property type="entry name" value="PK_Tyr_Ser-Thr"/>
    <property type="match status" value="2"/>
</dbReference>
<evidence type="ECO:0000313" key="5">
    <source>
        <dbReference type="Proteomes" id="UP000807342"/>
    </source>
</evidence>
<evidence type="ECO:0000259" key="3">
    <source>
        <dbReference type="PROSITE" id="PS50011"/>
    </source>
</evidence>
<dbReference type="Proteomes" id="UP000807342">
    <property type="component" value="Unassembled WGS sequence"/>
</dbReference>
<dbReference type="AlphaFoldDB" id="A0A9P5X274"/>
<feature type="coiled-coil region" evidence="1">
    <location>
        <begin position="299"/>
        <end position="384"/>
    </location>
</feature>
<dbReference type="InterPro" id="IPR011009">
    <property type="entry name" value="Kinase-like_dom_sf"/>
</dbReference>
<organism evidence="4 5">
    <name type="scientific">Macrolepiota fuliginosa MF-IS2</name>
    <dbReference type="NCBI Taxonomy" id="1400762"/>
    <lineage>
        <taxon>Eukaryota</taxon>
        <taxon>Fungi</taxon>
        <taxon>Dikarya</taxon>
        <taxon>Basidiomycota</taxon>
        <taxon>Agaricomycotina</taxon>
        <taxon>Agaricomycetes</taxon>
        <taxon>Agaricomycetidae</taxon>
        <taxon>Agaricales</taxon>
        <taxon>Agaricineae</taxon>
        <taxon>Agaricaceae</taxon>
        <taxon>Macrolepiota</taxon>
    </lineage>
</organism>
<evidence type="ECO:0000256" key="1">
    <source>
        <dbReference type="SAM" id="Coils"/>
    </source>
</evidence>
<name>A0A9P5X274_9AGAR</name>
<gene>
    <name evidence="4" type="ORF">P691DRAFT_778983</name>
</gene>
<dbReference type="PROSITE" id="PS50011">
    <property type="entry name" value="PROTEIN_KINASE_DOM"/>
    <property type="match status" value="1"/>
</dbReference>
<dbReference type="EMBL" id="MU151499">
    <property type="protein sequence ID" value="KAF9443254.1"/>
    <property type="molecule type" value="Genomic_DNA"/>
</dbReference>
<dbReference type="GO" id="GO:0004674">
    <property type="term" value="F:protein serine/threonine kinase activity"/>
    <property type="evidence" value="ECO:0007669"/>
    <property type="project" value="TreeGrafter"/>
</dbReference>
<dbReference type="GO" id="GO:0005524">
    <property type="term" value="F:ATP binding"/>
    <property type="evidence" value="ECO:0007669"/>
    <property type="project" value="InterPro"/>
</dbReference>
<sequence>MEGGKDEGEKAMKTQEQRERDVRFREEQERFRRRVDFRVQGTGSKMNAGSYASTLMEPTVEMQRKAEEDILKQHEKFRLAQERIVTEQQARMARDPLSTVNMIRIYELHDTQWVTLPDCNELHWDQFPWPMFTPPRSLEDITGGAILAYLKSDCYPRRVKSRNLRDRVKDQIKRWHPDRFDVKLLPRVVENQKEIVELGAGAVARYLSYLLGIAATASNGWTSSTSLPAPNTPSDLVFRLGGRVRDIGMLGQDLAKGEACIKKLKGIVGKQPAEEREGLQRGVKELTQDEVGAKEVLINEEMVKDLETAMRELQGHIEESKRLIKEREEGLKKKSRVLKRREEDLKKDEEKAGMLKWREENLEKEEEQARRKMAEVRKKELELVRRQEDVDNRETRLNGREVDFKRREDESRNREEIRKQEDQLTIVMLLMRVILGNKSSYRRLLNLRGEEAQTVLDCLQQLLCIRTSRDNAFRSHLLAAALRLCDASGTYPLCLTLQGVQCEDKVVTAGQFGEIRRGQFQNQPVCLKVVKLYERSQIGHALKGFTREAIVWKQLNHPNLLPFCGIYQLDDGNGRICLVSPWMENGNIIEYLKENPDTARIPLPNIMITSTGSACLTDFGLSSVADEDILRWTSLETTTQMGGTVRWMAPELLGDGRRPTLFSDVFALGSVMYEILTNQLPFHEFPRNQTVMFKIFSGEKPSKPPSDAWVDLELTDGLWELMDLCWTFESSERPTVPDIVKRLKEVPLNPVSKQRIEYMKQRPDQETNTQLFTSVVSQDAKSHHGNMKFLENGVEILKGLIE</sequence>
<dbReference type="SUPFAM" id="SSF56112">
    <property type="entry name" value="Protein kinase-like (PK-like)"/>
    <property type="match status" value="1"/>
</dbReference>
<dbReference type="Gene3D" id="1.10.510.10">
    <property type="entry name" value="Transferase(Phosphotransferase) domain 1"/>
    <property type="match status" value="2"/>
</dbReference>
<feature type="region of interest" description="Disordered" evidence="2">
    <location>
        <begin position="1"/>
        <end position="26"/>
    </location>
</feature>
<proteinExistence type="predicted"/>
<feature type="domain" description="Protein kinase" evidence="3">
    <location>
        <begin position="501"/>
        <end position="748"/>
    </location>
</feature>
<comment type="caution">
    <text evidence="4">The sequence shown here is derived from an EMBL/GenBank/DDBJ whole genome shotgun (WGS) entry which is preliminary data.</text>
</comment>